<evidence type="ECO:0000256" key="1">
    <source>
        <dbReference type="SAM" id="MobiDB-lite"/>
    </source>
</evidence>
<dbReference type="AlphaFoldDB" id="A0A914V1M2"/>
<feature type="compositionally biased region" description="Basic and acidic residues" evidence="1">
    <location>
        <begin position="80"/>
        <end position="91"/>
    </location>
</feature>
<accession>A0A914V1M2</accession>
<dbReference type="WBParaSite" id="PSAMB.scaffold1451size31365.g13377.t1">
    <property type="protein sequence ID" value="PSAMB.scaffold1451size31365.g13377.t1"/>
    <property type="gene ID" value="PSAMB.scaffold1451size31365.g13377"/>
</dbReference>
<organism evidence="2 3">
    <name type="scientific">Plectus sambesii</name>
    <dbReference type="NCBI Taxonomy" id="2011161"/>
    <lineage>
        <taxon>Eukaryota</taxon>
        <taxon>Metazoa</taxon>
        <taxon>Ecdysozoa</taxon>
        <taxon>Nematoda</taxon>
        <taxon>Chromadorea</taxon>
        <taxon>Plectida</taxon>
        <taxon>Plectina</taxon>
        <taxon>Plectoidea</taxon>
        <taxon>Plectidae</taxon>
        <taxon>Plectus</taxon>
    </lineage>
</organism>
<protein>
    <submittedName>
        <fullName evidence="3">Uncharacterized protein</fullName>
    </submittedName>
</protein>
<proteinExistence type="predicted"/>
<name>A0A914V1M2_9BILA</name>
<feature type="region of interest" description="Disordered" evidence="1">
    <location>
        <begin position="1"/>
        <end position="104"/>
    </location>
</feature>
<evidence type="ECO:0000313" key="3">
    <source>
        <dbReference type="WBParaSite" id="PSAMB.scaffold1451size31365.g13377.t1"/>
    </source>
</evidence>
<keyword evidence="2" id="KW-1185">Reference proteome</keyword>
<dbReference type="Proteomes" id="UP000887566">
    <property type="component" value="Unplaced"/>
</dbReference>
<reference evidence="3" key="1">
    <citation type="submission" date="2022-11" db="UniProtKB">
        <authorList>
            <consortium name="WormBaseParasite"/>
        </authorList>
    </citation>
    <scope>IDENTIFICATION</scope>
</reference>
<evidence type="ECO:0000313" key="2">
    <source>
        <dbReference type="Proteomes" id="UP000887566"/>
    </source>
</evidence>
<sequence length="104" mass="11193">MRRRRRPDANASRLSRLRRRPPQADGDGGGGSIRPAQAPAALVAQRSVGRPSSPVGASGRPEPASVCARGALPRVRSFRKFIDQPRGDRQGGRRVRPASPPCYS</sequence>